<dbReference type="Pfam" id="PF00005">
    <property type="entry name" value="ABC_tran"/>
    <property type="match status" value="1"/>
</dbReference>
<keyword evidence="3" id="KW-1003">Cell membrane</keyword>
<dbReference type="InterPro" id="IPR003439">
    <property type="entry name" value="ABC_transporter-like_ATP-bd"/>
</dbReference>
<evidence type="ECO:0000256" key="1">
    <source>
        <dbReference type="ARBA" id="ARBA00004202"/>
    </source>
</evidence>
<evidence type="ECO:0000256" key="12">
    <source>
        <dbReference type="ARBA" id="ARBA00048610"/>
    </source>
</evidence>
<dbReference type="EC" id="7.2.2.11" evidence="10"/>
<dbReference type="PANTHER" id="PTHR43297">
    <property type="entry name" value="OLIGOPEPTIDE TRANSPORT ATP-BINDING PROTEIN APPD"/>
    <property type="match status" value="1"/>
</dbReference>
<comment type="subcellular location">
    <subcellularLocation>
        <location evidence="1">Cell membrane</location>
        <topology evidence="1">Peripheral membrane protein</topology>
    </subcellularLocation>
</comment>
<dbReference type="PROSITE" id="PS50893">
    <property type="entry name" value="ABC_TRANSPORTER_2"/>
    <property type="match status" value="1"/>
</dbReference>
<dbReference type="GO" id="GO:0015833">
    <property type="term" value="P:peptide transport"/>
    <property type="evidence" value="ECO:0007669"/>
    <property type="project" value="InterPro"/>
</dbReference>
<evidence type="ECO:0000313" key="15">
    <source>
        <dbReference type="Proteomes" id="UP001321047"/>
    </source>
</evidence>
<dbReference type="InterPro" id="IPR017871">
    <property type="entry name" value="ABC_transporter-like_CS"/>
</dbReference>
<keyword evidence="8" id="KW-0472">Membrane</keyword>
<dbReference type="PANTHER" id="PTHR43297:SF13">
    <property type="entry name" value="NICKEL ABC TRANSPORTER, ATP-BINDING PROTEIN"/>
    <property type="match status" value="1"/>
</dbReference>
<dbReference type="CDD" id="cd03257">
    <property type="entry name" value="ABC_NikE_OppD_transporters"/>
    <property type="match status" value="1"/>
</dbReference>
<dbReference type="Gene3D" id="3.40.50.300">
    <property type="entry name" value="P-loop containing nucleotide triphosphate hydrolases"/>
    <property type="match status" value="1"/>
</dbReference>
<comment type="subunit">
    <text evidence="9">The complex is composed of two ATP-binding proteins (NikD and NikE), two transmembrane proteins (NikB and NikC) and a solute-binding protein (NikA).</text>
</comment>
<dbReference type="GO" id="GO:0016887">
    <property type="term" value="F:ATP hydrolysis activity"/>
    <property type="evidence" value="ECO:0007669"/>
    <property type="project" value="InterPro"/>
</dbReference>
<dbReference type="NCBIfam" id="TIGR01727">
    <property type="entry name" value="oligo_HPY"/>
    <property type="match status" value="1"/>
</dbReference>
<evidence type="ECO:0000256" key="5">
    <source>
        <dbReference type="ARBA" id="ARBA00022840"/>
    </source>
</evidence>
<evidence type="ECO:0000256" key="7">
    <source>
        <dbReference type="ARBA" id="ARBA00023065"/>
    </source>
</evidence>
<evidence type="ECO:0000256" key="4">
    <source>
        <dbReference type="ARBA" id="ARBA00022741"/>
    </source>
</evidence>
<evidence type="ECO:0000313" key="14">
    <source>
        <dbReference type="EMBL" id="MCU4751142.1"/>
    </source>
</evidence>
<sequence length="343" mass="37315">MSKPLLTVENLRADIRMPDGVLSAVDGMDLTVTRGETVCLVGESGSGKSLTCDSITGLVSSRKIDVSGSVRFDGEALLEADEATLRTIRGNRIAYLFQNSHNALDPVYSIGNQIVEAITFHDDDPEPEPREQAIELLETVGLSRPGERVDSYPHELSQGMRQRVALAIALAADPDLLIADEPTSALDVTIQARILELLEQLKRERDLTVLLVTHDLRVVARLADRVVVMYAGQPVERGPVDAVFETPAHPYTQALFDSFTGTTQKTHEQPAATGCRFASECPHAVDDCRTERPAFEAVGTDETTSHQAACIYYRDGRDRSKVLERATGVATAADSLLEVSDGE</sequence>
<evidence type="ECO:0000256" key="10">
    <source>
        <dbReference type="ARBA" id="ARBA00039098"/>
    </source>
</evidence>
<dbReference type="AlphaFoldDB" id="A0AAP2Z5J6"/>
<dbReference type="SUPFAM" id="SSF52540">
    <property type="entry name" value="P-loop containing nucleoside triphosphate hydrolases"/>
    <property type="match status" value="1"/>
</dbReference>
<protein>
    <recommendedName>
        <fullName evidence="11">Nickel import system ATP-binding protein NikD</fullName>
        <ecNumber evidence="10">7.2.2.11</ecNumber>
    </recommendedName>
</protein>
<keyword evidence="4" id="KW-0547">Nucleotide-binding</keyword>
<reference evidence="14 15" key="1">
    <citation type="submission" date="2022-09" db="EMBL/GenBank/DDBJ databases">
        <title>Enrichment on poylsaccharides allowed isolation of novel metabolic and taxonomic groups of Haloarchaea.</title>
        <authorList>
            <person name="Sorokin D.Y."/>
            <person name="Elcheninov A.G."/>
            <person name="Khizhniak T.V."/>
            <person name="Kolganova T.V."/>
            <person name="Kublanov I.V."/>
        </authorList>
    </citation>
    <scope>NUCLEOTIDE SEQUENCE [LARGE SCALE GENOMIC DNA]</scope>
    <source>
        <strain evidence="14 15">AArc-curdl1</strain>
    </source>
</reference>
<dbReference type="Proteomes" id="UP001321047">
    <property type="component" value="Unassembled WGS sequence"/>
</dbReference>
<keyword evidence="5 14" id="KW-0067">ATP-binding</keyword>
<dbReference type="InterPro" id="IPR050388">
    <property type="entry name" value="ABC_Ni/Peptide_Import"/>
</dbReference>
<evidence type="ECO:0000256" key="11">
    <source>
        <dbReference type="ARBA" id="ARBA00044143"/>
    </source>
</evidence>
<comment type="caution">
    <text evidence="14">The sequence shown here is derived from an EMBL/GenBank/DDBJ whole genome shotgun (WGS) entry which is preliminary data.</text>
</comment>
<comment type="catalytic activity">
    <reaction evidence="12">
        <text>Ni(2+)(out) + ATP + H2O = Ni(2+)(in) + ADP + phosphate + H(+)</text>
        <dbReference type="Rhea" id="RHEA:15557"/>
        <dbReference type="ChEBI" id="CHEBI:15377"/>
        <dbReference type="ChEBI" id="CHEBI:15378"/>
        <dbReference type="ChEBI" id="CHEBI:30616"/>
        <dbReference type="ChEBI" id="CHEBI:43474"/>
        <dbReference type="ChEBI" id="CHEBI:49786"/>
        <dbReference type="ChEBI" id="CHEBI:456216"/>
        <dbReference type="EC" id="7.2.2.11"/>
    </reaction>
    <physiologicalReaction direction="left-to-right" evidence="12">
        <dbReference type="Rhea" id="RHEA:15558"/>
    </physiologicalReaction>
</comment>
<dbReference type="SMART" id="SM00382">
    <property type="entry name" value="AAA"/>
    <property type="match status" value="1"/>
</dbReference>
<evidence type="ECO:0000256" key="3">
    <source>
        <dbReference type="ARBA" id="ARBA00022475"/>
    </source>
</evidence>
<dbReference type="EMBL" id="JAOPJZ010000002">
    <property type="protein sequence ID" value="MCU4751142.1"/>
    <property type="molecule type" value="Genomic_DNA"/>
</dbReference>
<dbReference type="GO" id="GO:0015413">
    <property type="term" value="F:ABC-type nickel transporter activity"/>
    <property type="evidence" value="ECO:0007669"/>
    <property type="project" value="UniProtKB-EC"/>
</dbReference>
<dbReference type="FunFam" id="3.40.50.300:FF:000016">
    <property type="entry name" value="Oligopeptide ABC transporter ATP-binding component"/>
    <property type="match status" value="1"/>
</dbReference>
<dbReference type="GO" id="GO:0005886">
    <property type="term" value="C:plasma membrane"/>
    <property type="evidence" value="ECO:0007669"/>
    <property type="project" value="UniProtKB-SubCell"/>
</dbReference>
<evidence type="ECO:0000259" key="13">
    <source>
        <dbReference type="PROSITE" id="PS50893"/>
    </source>
</evidence>
<gene>
    <name evidence="14" type="ORF">OB919_03960</name>
</gene>
<dbReference type="InterPro" id="IPR003593">
    <property type="entry name" value="AAA+_ATPase"/>
</dbReference>
<name>A0AAP2Z5J6_9EURY</name>
<evidence type="ECO:0000256" key="8">
    <source>
        <dbReference type="ARBA" id="ARBA00023136"/>
    </source>
</evidence>
<keyword evidence="15" id="KW-1185">Reference proteome</keyword>
<organism evidence="14 15">
    <name type="scientific">Natronosalvus hydrolyticus</name>
    <dbReference type="NCBI Taxonomy" id="2979988"/>
    <lineage>
        <taxon>Archaea</taxon>
        <taxon>Methanobacteriati</taxon>
        <taxon>Methanobacteriota</taxon>
        <taxon>Stenosarchaea group</taxon>
        <taxon>Halobacteria</taxon>
        <taxon>Halobacteriales</taxon>
        <taxon>Natrialbaceae</taxon>
        <taxon>Natronosalvus</taxon>
    </lineage>
</organism>
<dbReference type="PROSITE" id="PS00211">
    <property type="entry name" value="ABC_TRANSPORTER_1"/>
    <property type="match status" value="1"/>
</dbReference>
<keyword evidence="7" id="KW-0406">Ion transport</keyword>
<feature type="domain" description="ABC transporter" evidence="13">
    <location>
        <begin position="6"/>
        <end position="256"/>
    </location>
</feature>
<keyword evidence="6" id="KW-1278">Translocase</keyword>
<proteinExistence type="predicted"/>
<accession>A0AAP2Z5J6</accession>
<dbReference type="InterPro" id="IPR027417">
    <property type="entry name" value="P-loop_NTPase"/>
</dbReference>
<dbReference type="RefSeq" id="WP_342806618.1">
    <property type="nucleotide sequence ID" value="NZ_JAOPJZ010000002.1"/>
</dbReference>
<evidence type="ECO:0000256" key="6">
    <source>
        <dbReference type="ARBA" id="ARBA00022967"/>
    </source>
</evidence>
<evidence type="ECO:0000256" key="9">
    <source>
        <dbReference type="ARBA" id="ARBA00038669"/>
    </source>
</evidence>
<dbReference type="GO" id="GO:0005524">
    <property type="term" value="F:ATP binding"/>
    <property type="evidence" value="ECO:0007669"/>
    <property type="project" value="UniProtKB-KW"/>
</dbReference>
<dbReference type="InterPro" id="IPR013563">
    <property type="entry name" value="Oligopep_ABC_C"/>
</dbReference>
<dbReference type="Pfam" id="PF08352">
    <property type="entry name" value="oligo_HPY"/>
    <property type="match status" value="1"/>
</dbReference>
<evidence type="ECO:0000256" key="2">
    <source>
        <dbReference type="ARBA" id="ARBA00022448"/>
    </source>
</evidence>
<keyword evidence="2" id="KW-0813">Transport</keyword>